<evidence type="ECO:0000313" key="2">
    <source>
        <dbReference type="EMBL" id="EGT57045.1"/>
    </source>
</evidence>
<gene>
    <name evidence="2" type="ORF">CAEBREN_07175</name>
</gene>
<feature type="region of interest" description="Disordered" evidence="1">
    <location>
        <begin position="1"/>
        <end position="79"/>
    </location>
</feature>
<proteinExistence type="predicted"/>
<reference evidence="3" key="1">
    <citation type="submission" date="2011-07" db="EMBL/GenBank/DDBJ databases">
        <authorList>
            <consortium name="Caenorhabditis brenneri Sequencing and Analysis Consortium"/>
            <person name="Wilson R.K."/>
        </authorList>
    </citation>
    <scope>NUCLEOTIDE SEQUENCE [LARGE SCALE GENOMIC DNA]</scope>
    <source>
        <strain evidence="3">PB2801</strain>
    </source>
</reference>
<dbReference type="HOGENOM" id="CLU_2608151_0_0_1"/>
<dbReference type="AlphaFoldDB" id="G0PHT8"/>
<dbReference type="EMBL" id="GL380507">
    <property type="protein sequence ID" value="EGT57045.1"/>
    <property type="molecule type" value="Genomic_DNA"/>
</dbReference>
<evidence type="ECO:0000313" key="3">
    <source>
        <dbReference type="Proteomes" id="UP000008068"/>
    </source>
</evidence>
<dbReference type="InParanoid" id="G0PHT8"/>
<keyword evidence="3" id="KW-1185">Reference proteome</keyword>
<protein>
    <submittedName>
        <fullName evidence="2">Uncharacterized protein</fullName>
    </submittedName>
</protein>
<name>G0PHT8_CAEBE</name>
<sequence>MDAEDKLVQPVTETTSAPPGAPSKVIYSSEPSSPGDLAQEKAAVTDATPATKAIADESEKVAAGVEGLTRGLEGRQPPQ</sequence>
<dbReference type="Proteomes" id="UP000008068">
    <property type="component" value="Unassembled WGS sequence"/>
</dbReference>
<accession>G0PHT8</accession>
<evidence type="ECO:0000256" key="1">
    <source>
        <dbReference type="SAM" id="MobiDB-lite"/>
    </source>
</evidence>
<organism evidence="3">
    <name type="scientific">Caenorhabditis brenneri</name>
    <name type="common">Nematode worm</name>
    <dbReference type="NCBI Taxonomy" id="135651"/>
    <lineage>
        <taxon>Eukaryota</taxon>
        <taxon>Metazoa</taxon>
        <taxon>Ecdysozoa</taxon>
        <taxon>Nematoda</taxon>
        <taxon>Chromadorea</taxon>
        <taxon>Rhabditida</taxon>
        <taxon>Rhabditina</taxon>
        <taxon>Rhabditomorpha</taxon>
        <taxon>Rhabditoidea</taxon>
        <taxon>Rhabditidae</taxon>
        <taxon>Peloderinae</taxon>
        <taxon>Caenorhabditis</taxon>
    </lineage>
</organism>